<feature type="compositionally biased region" description="Basic and acidic residues" evidence="2">
    <location>
        <begin position="1285"/>
        <end position="1295"/>
    </location>
</feature>
<feature type="region of interest" description="Disordered" evidence="2">
    <location>
        <begin position="713"/>
        <end position="739"/>
    </location>
</feature>
<gene>
    <name evidence="5" type="primary">LOC105262872</name>
</gene>
<evidence type="ECO:0000256" key="2">
    <source>
        <dbReference type="SAM" id="MobiDB-lite"/>
    </source>
</evidence>
<dbReference type="GeneID" id="105262872"/>
<accession>A0A9R1STT6</accession>
<evidence type="ECO:0000256" key="1">
    <source>
        <dbReference type="SAM" id="Coils"/>
    </source>
</evidence>
<dbReference type="PANTHER" id="PTHR46145:SF4">
    <property type="entry name" value="HEPARANASE"/>
    <property type="match status" value="1"/>
</dbReference>
<dbReference type="Proteomes" id="UP000694866">
    <property type="component" value="Unplaced"/>
</dbReference>
<evidence type="ECO:0000256" key="3">
    <source>
        <dbReference type="SAM" id="SignalP"/>
    </source>
</evidence>
<evidence type="ECO:0008006" key="6">
    <source>
        <dbReference type="Google" id="ProtNLM"/>
    </source>
</evidence>
<dbReference type="GO" id="GO:0031012">
    <property type="term" value="C:extracellular matrix"/>
    <property type="evidence" value="ECO:0007669"/>
    <property type="project" value="TreeGrafter"/>
</dbReference>
<feature type="compositionally biased region" description="Basic residues" evidence="2">
    <location>
        <begin position="520"/>
        <end position="529"/>
    </location>
</feature>
<evidence type="ECO:0000313" key="5">
    <source>
        <dbReference type="RefSeq" id="XP_011297017.1"/>
    </source>
</evidence>
<keyword evidence="3" id="KW-0732">Signal</keyword>
<dbReference type="Gene3D" id="3.20.20.80">
    <property type="entry name" value="Glycosidases"/>
    <property type="match status" value="1"/>
</dbReference>
<name>A0A9R1STT6_9HYME</name>
<feature type="compositionally biased region" description="Polar residues" evidence="2">
    <location>
        <begin position="1296"/>
        <end position="1319"/>
    </location>
</feature>
<dbReference type="KEGG" id="fas:105262872"/>
<feature type="compositionally biased region" description="Polar residues" evidence="2">
    <location>
        <begin position="1273"/>
        <end position="1284"/>
    </location>
</feature>
<organism evidence="4 5">
    <name type="scientific">Fopius arisanus</name>
    <dbReference type="NCBI Taxonomy" id="64838"/>
    <lineage>
        <taxon>Eukaryota</taxon>
        <taxon>Metazoa</taxon>
        <taxon>Ecdysozoa</taxon>
        <taxon>Arthropoda</taxon>
        <taxon>Hexapoda</taxon>
        <taxon>Insecta</taxon>
        <taxon>Pterygota</taxon>
        <taxon>Neoptera</taxon>
        <taxon>Endopterygota</taxon>
        <taxon>Hymenoptera</taxon>
        <taxon>Apocrita</taxon>
        <taxon>Ichneumonoidea</taxon>
        <taxon>Braconidae</taxon>
        <taxon>Opiinae</taxon>
        <taxon>Fopius</taxon>
    </lineage>
</organism>
<dbReference type="GO" id="GO:0005615">
    <property type="term" value="C:extracellular space"/>
    <property type="evidence" value="ECO:0007669"/>
    <property type="project" value="TreeGrafter"/>
</dbReference>
<feature type="region of interest" description="Disordered" evidence="2">
    <location>
        <begin position="1268"/>
        <end position="1330"/>
    </location>
</feature>
<feature type="region of interest" description="Disordered" evidence="2">
    <location>
        <begin position="1216"/>
        <end position="1242"/>
    </location>
</feature>
<feature type="compositionally biased region" description="Basic and acidic residues" evidence="2">
    <location>
        <begin position="981"/>
        <end position="990"/>
    </location>
</feature>
<protein>
    <recommendedName>
        <fullName evidence="6">Heparanase</fullName>
    </recommendedName>
</protein>
<sequence>MTTLGAAAWLSLALLVEGLFAEEVILSVNTKRPLAITSEKFLSITLDPADVLTGNFITDNPERSVNMARALSPAYVRIAGPRSNSYTFARAYTTHEEDPSFIFTETQWNTVNGWAANSGLDVVAALTPQQHSEGNGGATRDAVWDSRNVLDLISFSDHMGFNISWQLGYECQTRCDISGGDLGKDVMRLRSMLEAFPRFARSIIAGPDVVTFKTRLQQSYLQEYLNAGTGGLSAITWHPDFATISLDPIGVSMHHDNLALDRDALYRIIGRHMAKKPLWLAESKSEECKKQFLGALVWTRRLGNSAKLAQVLMRQPQESNLFEPTPDYWVSVLYKTLVGREVLDTKIAMGNRTHIHFYCQCTRPSSKYEKGSLTVFGINLTPVKLAVSLKGLKIKTLHKYILLPGFDAENRMFSETVLLNNQPLKLENGKDMPEINPLVATSAKGLTMKLPSGGIGFWVIPDLKVKSCEGQENDSVDKMVLKKLAKRLEEFGSEEDSGNEEADAQEIEDDSDERRPLLKASKKRRKKGRYSAEEDELTRYKKLDARRDLERLEKLLRWRENIEERRALTLRGKPAHIGFDDKSYEINGDNASEEEIRAKLQMYKRRLDEYEARKRNSVRPRDKIHEENEALDRERIEEAMRLISKVENAMKSLEDSQDSLDAGNDIAAGLNVTNAEEHFLDELLKTRKIKRTSVPQKIEEQLRAIYEMLADEKKRRQRRTEESEITQVKDETLSRSRRDVDKKFGDDPLGLRKESWLSRRRNRNEDIKERKLAKLRKKGDKHLLSNSKENNFYGFAKRQPSSTFPTGDVYFMTAESSEENRNKDYDYVDDTYSEVRHRRMTLDNADVPDHEIQPWIEDENSEIGYIPKEFLETSNVAPLNINKHLANYGELFEAEALSDRTYDHENEKSDPAAEKILQQKPQNESQDKKVKEQVVKKLKGYYDNFPSDQSDEDETAFGLRIDKTRPVVPTRESPTQRPKKFREPTVEKNVGRSNQGDNFRATSAHRTTSSSELDAVYRFEPRNSMRGYRRPRRNIDSILNKEMIFQDENNLKDCHCRVIRGMKGKKYRDCKVCKRFTELAELADAKRRARRGKLLRGRIRSRRDAALEEEEEGYEYEEEDGQATLEAEVENVSEEIGEDVDFSEEFDDIEEVIEEVEQNFEPESYIRSDRDAPIITQTIPPVPTTTVPVANPPAVVTKKKLQVQKNINRIIKPKEKSLKRSPGTSRISEHIRTGATENESTEKINQADIEAVPNESNKQIITPDQLEMRETSAESNPHVQTATENPREIKTREATSEQSLNTTETSQVLETAKPTSKSLRASRKTQPKDKIKIIDNAKAREGRLTAKSQALLAKKPLETPSKILASETAKLQEIYRQRLEELEKLREKLKNKRKTLQESILVNELGKSADSSTKVIKRREIMQLLKEEQELQSIVDKGKRDYVMLYKPINYATLPKLHSRENVPESKYIFEYTRVDRPFHEFKEKTLENGGNTETLGSQLIIGGNSHDAIVENSEYPDITQYPMLPETNTQFSFGEPEKLTKEEVSIPETKINRGDRRPRLPPPPMNKKKTITDENKKSKFIYMKDDLSTASTDFNTSHSNIYLKESKDTPLGPKKKGKYESPKYARLTVEKIGTENERLNNEDLHGAFNVDEALNSSKYELMKLAPLKNEKQQREKREISNAIRRGDAENDIWENGITLEEIERRKFGDNSVDIYTGVNISKGQRATVQPELIDQEDPLFSLVEGAIPKIGEAVTNGLGKAQNVTGSIEKLINQFEEAQNQEECQDENTEFELAAKNNPDGLLTHDFFQDTIRNVKNFFNFLGGFTRVVAAH</sequence>
<proteinExistence type="predicted"/>
<keyword evidence="4" id="KW-1185">Reference proteome</keyword>
<feature type="region of interest" description="Disordered" evidence="2">
    <location>
        <begin position="1540"/>
        <end position="1571"/>
    </location>
</feature>
<feature type="coiled-coil region" evidence="1">
    <location>
        <begin position="1368"/>
        <end position="1402"/>
    </location>
</feature>
<feature type="chain" id="PRO_5040460150" description="Heparanase" evidence="3">
    <location>
        <begin position="22"/>
        <end position="1833"/>
    </location>
</feature>
<keyword evidence="1" id="KW-0175">Coiled coil</keyword>
<feature type="coiled-coil region" evidence="1">
    <location>
        <begin position="593"/>
        <end position="656"/>
    </location>
</feature>
<evidence type="ECO:0000313" key="4">
    <source>
        <dbReference type="Proteomes" id="UP000694866"/>
    </source>
</evidence>
<feature type="region of interest" description="Disordered" evidence="2">
    <location>
        <begin position="968"/>
        <end position="1007"/>
    </location>
</feature>
<feature type="compositionally biased region" description="Acidic residues" evidence="2">
    <location>
        <begin position="491"/>
        <end position="511"/>
    </location>
</feature>
<dbReference type="OrthoDB" id="726732at2759"/>
<dbReference type="SUPFAM" id="SSF51445">
    <property type="entry name" value="(Trans)glycosidases"/>
    <property type="match status" value="1"/>
</dbReference>
<feature type="coiled-coil region" evidence="1">
    <location>
        <begin position="1762"/>
        <end position="1789"/>
    </location>
</feature>
<feature type="compositionally biased region" description="Basic and acidic residues" evidence="2">
    <location>
        <begin position="1540"/>
        <end position="1559"/>
    </location>
</feature>
<feature type="region of interest" description="Disordered" evidence="2">
    <location>
        <begin position="491"/>
        <end position="531"/>
    </location>
</feature>
<dbReference type="RefSeq" id="XP_011297017.1">
    <property type="nucleotide sequence ID" value="XM_011298715.1"/>
</dbReference>
<feature type="signal peptide" evidence="3">
    <location>
        <begin position="1"/>
        <end position="21"/>
    </location>
</feature>
<dbReference type="InterPro" id="IPR017853">
    <property type="entry name" value="GH"/>
</dbReference>
<dbReference type="PANTHER" id="PTHR46145">
    <property type="entry name" value="HEPARANASE"/>
    <property type="match status" value="1"/>
</dbReference>
<reference evidence="5" key="1">
    <citation type="submission" date="2025-08" db="UniProtKB">
        <authorList>
            <consortium name="RefSeq"/>
        </authorList>
    </citation>
    <scope>IDENTIFICATION</scope>
    <source>
        <strain evidence="5">USDA-PBARC FA_bdor</strain>
        <tissue evidence="5">Whole organism</tissue>
    </source>
</reference>